<proteinExistence type="predicted"/>
<evidence type="ECO:0000256" key="1">
    <source>
        <dbReference type="SAM" id="MobiDB-lite"/>
    </source>
</evidence>
<accession>A0A6J4HWI9</accession>
<dbReference type="AlphaFoldDB" id="A0A6J4HWI9"/>
<sequence length="67" mass="7298">MTDAGQDPHQEPSGGEVEGWMGQEVQEDEELVDRLVAEEGGDVEAAEKRFQEESAGAQPDDEEVPRA</sequence>
<gene>
    <name evidence="2" type="ORF">AVDCRST_MAG20-1436</name>
</gene>
<reference evidence="2" key="1">
    <citation type="submission" date="2020-02" db="EMBL/GenBank/DDBJ databases">
        <authorList>
            <person name="Meier V. D."/>
        </authorList>
    </citation>
    <scope>NUCLEOTIDE SEQUENCE</scope>
    <source>
        <strain evidence="2">AVDCRST_MAG20</strain>
    </source>
</reference>
<organism evidence="2">
    <name type="scientific">uncultured Acidimicrobiales bacterium</name>
    <dbReference type="NCBI Taxonomy" id="310071"/>
    <lineage>
        <taxon>Bacteria</taxon>
        <taxon>Bacillati</taxon>
        <taxon>Actinomycetota</taxon>
        <taxon>Acidimicrobiia</taxon>
        <taxon>Acidimicrobiales</taxon>
        <taxon>environmental samples</taxon>
    </lineage>
</organism>
<dbReference type="EMBL" id="CADCSY010000062">
    <property type="protein sequence ID" value="CAA9234798.1"/>
    <property type="molecule type" value="Genomic_DNA"/>
</dbReference>
<protein>
    <submittedName>
        <fullName evidence="2">Uncharacterized protein</fullName>
    </submittedName>
</protein>
<feature type="region of interest" description="Disordered" evidence="1">
    <location>
        <begin position="1"/>
        <end position="67"/>
    </location>
</feature>
<feature type="compositionally biased region" description="Basic and acidic residues" evidence="1">
    <location>
        <begin position="1"/>
        <end position="10"/>
    </location>
</feature>
<name>A0A6J4HWI9_9ACTN</name>
<evidence type="ECO:0000313" key="2">
    <source>
        <dbReference type="EMBL" id="CAA9234798.1"/>
    </source>
</evidence>